<feature type="compositionally biased region" description="Polar residues" evidence="7">
    <location>
        <begin position="38"/>
        <end position="72"/>
    </location>
</feature>
<sequence>MASSRKRSSGRSPLVNQKSQITSFFSKVAGSPTPTPSPSIAKQAQVIPKSNTNPNPSFLNGSPTTPSPVQSKLKNPLFIIGQNVSPSHCLPTSVTAEKPYGNDVVAKRVRVYWPLDKAWYEGCVKMYDKGSGKHLIQYDDAEEELLDLGKEKVEWIEESAKKFKRLRKGLGIKQVVVEEDEDDLGDVNSGDGGSHGKTSRDEDWGKNMEKEESDCEHHMDLEDEDDDGDGKVVVKSRRSESRKRKGSSEEKVASGKKSKNSGDANTGPLKLSFVEPSKNRDNSGRRDAKRRLPTDRQWWEFKSKHMDKVLFFKMGKFYELFEMDAHIGAKELDLQYMKGEQPHCGFPEKNFSMNVEKLARKGYRVLVVEQTETPEQLELRRKEKGSKDKVVKREVCAVVTRGTLTEGELLSGNPDASYMMALTEICYSNQNFERVFGVCVVDVATSRIILGQFGDDAECSSLCSLLTELKPVEIIKPAKSLSSDTERIISRHTRNILVNELVPVSEFWDAERTVIEVKAALKGINDQSSSKLPNILSHLVNKGEDGSLAVSAFGATLYYLKQAFLHETLLRFAKFESLPCSEFKRLLKSWLARPLFHVKSIKDRQDAVAALQGTNQPMALEFRKMLSRLPDMERLLTRMFSCSEANGRNANKVVLYEDAAKKQLQEFISALRGCDLMAKACSSLNVILQTVESEKLRYLLTNGEGLPDISSILQHFKNAFDWVEANNSGRIIPHEGADMDYDCACKKVKDIESSLKKELKEQRKVLGDASIKYVTVGKEAYLLEVPEHLRGSIPQAYELRSSKKGFYRYWTPNIKKLLVDLSQTQSEKESKLRSILQRLIGQFCEHHTKWRQLVSTIAELDVLISLAIARDFYEGPTCRPVILGSTSASEVPLLSAKGLGHPILRSDSLGKGSFVSNNISIGGSDHAQFILLTGPNMGGKSTLLRQVCLATILAQIGADVPAESFELSPVDRIFVRMGAKDRIMAGQSTFLTELSETALMLSSATRYSLVALDELGRGTSTSDGQAIAEAVLEHFVNKVECRGMFSTHYHRLAVDYEKDSKVSLCHMACKVGVGSEGVEEVTFLYRLTPGACPKSYGVNVARLAGLPEHVLQKAAAKSSEMEALYNKQRKKGCVESKESQRSTHAVLAGILNSINALMRSQDSTRISDLIRHQHEAARFLLEN</sequence>
<dbReference type="InterPro" id="IPR017261">
    <property type="entry name" value="DNA_mismatch_repair_MutS/MSH"/>
</dbReference>
<comment type="similarity">
    <text evidence="5 6">Belongs to the DNA mismatch repair MutS family.</text>
</comment>
<feature type="region of interest" description="Disordered" evidence="7">
    <location>
        <begin position="183"/>
        <end position="291"/>
    </location>
</feature>
<dbReference type="SUPFAM" id="SSF52540">
    <property type="entry name" value="P-loop containing nucleoside triphosphate hydrolases"/>
    <property type="match status" value="1"/>
</dbReference>
<comment type="caution">
    <text evidence="10">The sequence shown here is derived from an EMBL/GenBank/DDBJ whole genome shotgun (WGS) entry which is preliminary data.</text>
</comment>
<evidence type="ECO:0000313" key="10">
    <source>
        <dbReference type="EMBL" id="CAI0425111.1"/>
    </source>
</evidence>
<dbReference type="GO" id="GO:0140664">
    <property type="term" value="F:ATP-dependent DNA damage sensor activity"/>
    <property type="evidence" value="ECO:0007669"/>
    <property type="project" value="InterPro"/>
</dbReference>
<dbReference type="GO" id="GO:0030983">
    <property type="term" value="F:mismatched DNA binding"/>
    <property type="evidence" value="ECO:0007669"/>
    <property type="project" value="UniProtKB-UniRule"/>
</dbReference>
<dbReference type="SUPFAM" id="SSF48334">
    <property type="entry name" value="DNA repair protein MutS, domain III"/>
    <property type="match status" value="1"/>
</dbReference>
<dbReference type="Pfam" id="PF05192">
    <property type="entry name" value="MutS_III"/>
    <property type="match status" value="1"/>
</dbReference>
<dbReference type="InterPro" id="IPR016151">
    <property type="entry name" value="DNA_mismatch_repair_MutS_N"/>
</dbReference>
<keyword evidence="3 5" id="KW-0067">ATP-binding</keyword>
<evidence type="ECO:0000256" key="1">
    <source>
        <dbReference type="ARBA" id="ARBA00022741"/>
    </source>
</evidence>
<feature type="domain" description="DNA mismatch repair protein MutS core" evidence="8">
    <location>
        <begin position="573"/>
        <end position="907"/>
    </location>
</feature>
<dbReference type="InterPro" id="IPR045076">
    <property type="entry name" value="MutS"/>
</dbReference>
<dbReference type="GO" id="GO:0005524">
    <property type="term" value="F:ATP binding"/>
    <property type="evidence" value="ECO:0007669"/>
    <property type="project" value="UniProtKB-UniRule"/>
</dbReference>
<evidence type="ECO:0000259" key="8">
    <source>
        <dbReference type="SMART" id="SM00533"/>
    </source>
</evidence>
<dbReference type="PANTHER" id="PTHR11361:SF150">
    <property type="entry name" value="DNA MISMATCH REPAIR PROTEIN MSH6"/>
    <property type="match status" value="1"/>
</dbReference>
<feature type="region of interest" description="Disordered" evidence="7">
    <location>
        <begin position="25"/>
        <end position="72"/>
    </location>
</feature>
<feature type="compositionally biased region" description="Basic and acidic residues" evidence="7">
    <location>
        <begin position="277"/>
        <end position="291"/>
    </location>
</feature>
<dbReference type="Proteomes" id="UP001154282">
    <property type="component" value="Unassembled WGS sequence"/>
</dbReference>
<evidence type="ECO:0000256" key="2">
    <source>
        <dbReference type="ARBA" id="ARBA00022763"/>
    </source>
</evidence>
<evidence type="ECO:0000256" key="5">
    <source>
        <dbReference type="PIRNR" id="PIRNR037677"/>
    </source>
</evidence>
<dbReference type="Pfam" id="PF01624">
    <property type="entry name" value="MutS_I"/>
    <property type="match status" value="1"/>
</dbReference>
<keyword evidence="1 5" id="KW-0547">Nucleotide-binding</keyword>
<dbReference type="Gene3D" id="3.40.50.300">
    <property type="entry name" value="P-loop containing nucleotide triphosphate hydrolases"/>
    <property type="match status" value="1"/>
</dbReference>
<dbReference type="InterPro" id="IPR007860">
    <property type="entry name" value="DNA_mmatch_repair_MutS_con_dom"/>
</dbReference>
<dbReference type="PANTHER" id="PTHR11361">
    <property type="entry name" value="DNA MISMATCH REPAIR PROTEIN MUTS FAMILY MEMBER"/>
    <property type="match status" value="1"/>
</dbReference>
<dbReference type="GO" id="GO:0006298">
    <property type="term" value="P:mismatch repair"/>
    <property type="evidence" value="ECO:0007669"/>
    <property type="project" value="InterPro"/>
</dbReference>
<protein>
    <recommendedName>
        <fullName evidence="5">DNA mismatch repair protein</fullName>
    </recommendedName>
</protein>
<evidence type="ECO:0000256" key="6">
    <source>
        <dbReference type="RuleBase" id="RU003756"/>
    </source>
</evidence>
<dbReference type="InterPro" id="IPR000432">
    <property type="entry name" value="DNA_mismatch_repair_MutS_C"/>
</dbReference>
<gene>
    <name evidence="10" type="ORF">LITE_LOCUS20232</name>
</gene>
<dbReference type="CDD" id="cd20404">
    <property type="entry name" value="Tudor_Agenet_AtEML-like"/>
    <property type="match status" value="1"/>
</dbReference>
<reference evidence="10" key="1">
    <citation type="submission" date="2022-08" db="EMBL/GenBank/DDBJ databases">
        <authorList>
            <person name="Gutierrez-Valencia J."/>
        </authorList>
    </citation>
    <scope>NUCLEOTIDE SEQUENCE</scope>
</reference>
<dbReference type="InterPro" id="IPR007696">
    <property type="entry name" value="DNA_mismatch_repair_MutS_core"/>
</dbReference>
<dbReference type="Pfam" id="PF05188">
    <property type="entry name" value="MutS_II"/>
    <property type="match status" value="1"/>
</dbReference>
<comment type="function">
    <text evidence="5 6">Component of the post-replicative DNA mismatch repair system (MMR).</text>
</comment>
<dbReference type="InterPro" id="IPR027417">
    <property type="entry name" value="P-loop_NTPase"/>
</dbReference>
<dbReference type="Gene3D" id="1.10.1420.10">
    <property type="match status" value="2"/>
</dbReference>
<dbReference type="FunFam" id="1.10.1420.10:FF:000005">
    <property type="entry name" value="DNA mismatch repair protein"/>
    <property type="match status" value="1"/>
</dbReference>
<evidence type="ECO:0000256" key="3">
    <source>
        <dbReference type="ARBA" id="ARBA00022840"/>
    </source>
</evidence>
<keyword evidence="11" id="KW-1185">Reference proteome</keyword>
<dbReference type="Gene3D" id="2.30.30.140">
    <property type="match status" value="1"/>
</dbReference>
<accession>A0AAV0KVN4</accession>
<keyword evidence="2 5" id="KW-0227">DNA damage</keyword>
<dbReference type="EMBL" id="CAMGYJ010000005">
    <property type="protein sequence ID" value="CAI0425111.1"/>
    <property type="molecule type" value="Genomic_DNA"/>
</dbReference>
<evidence type="ECO:0000256" key="4">
    <source>
        <dbReference type="ARBA" id="ARBA00023125"/>
    </source>
</evidence>
<feature type="compositionally biased region" description="Basic and acidic residues" evidence="7">
    <location>
        <begin position="198"/>
        <end position="220"/>
    </location>
</feature>
<feature type="compositionally biased region" description="Polar residues" evidence="7">
    <location>
        <begin position="10"/>
        <end position="20"/>
    </location>
</feature>
<dbReference type="InterPro" id="IPR036678">
    <property type="entry name" value="MutS_con_dom_sf"/>
</dbReference>
<keyword evidence="5 6" id="KW-0234">DNA repair</keyword>
<dbReference type="GO" id="GO:0005634">
    <property type="term" value="C:nucleus"/>
    <property type="evidence" value="ECO:0007669"/>
    <property type="project" value="TreeGrafter"/>
</dbReference>
<evidence type="ECO:0000313" key="11">
    <source>
        <dbReference type="Proteomes" id="UP001154282"/>
    </source>
</evidence>
<dbReference type="Pfam" id="PF00488">
    <property type="entry name" value="MutS_V"/>
    <property type="match status" value="1"/>
</dbReference>
<proteinExistence type="inferred from homology"/>
<dbReference type="FunFam" id="3.40.50.300:FF:001885">
    <property type="entry name" value="DNA mismatch repair protein"/>
    <property type="match status" value="1"/>
</dbReference>
<dbReference type="Gene3D" id="3.30.420.110">
    <property type="entry name" value="MutS, connector domain"/>
    <property type="match status" value="1"/>
</dbReference>
<dbReference type="PIRSF" id="PIRSF037677">
    <property type="entry name" value="DNA_mis_repair_Msh6"/>
    <property type="match status" value="1"/>
</dbReference>
<dbReference type="SUPFAM" id="SSF55271">
    <property type="entry name" value="DNA repair protein MutS, domain I"/>
    <property type="match status" value="1"/>
</dbReference>
<organism evidence="10 11">
    <name type="scientific">Linum tenue</name>
    <dbReference type="NCBI Taxonomy" id="586396"/>
    <lineage>
        <taxon>Eukaryota</taxon>
        <taxon>Viridiplantae</taxon>
        <taxon>Streptophyta</taxon>
        <taxon>Embryophyta</taxon>
        <taxon>Tracheophyta</taxon>
        <taxon>Spermatophyta</taxon>
        <taxon>Magnoliopsida</taxon>
        <taxon>eudicotyledons</taxon>
        <taxon>Gunneridae</taxon>
        <taxon>Pentapetalae</taxon>
        <taxon>rosids</taxon>
        <taxon>fabids</taxon>
        <taxon>Malpighiales</taxon>
        <taxon>Linaceae</taxon>
        <taxon>Linum</taxon>
    </lineage>
</organism>
<dbReference type="SMART" id="SM00534">
    <property type="entry name" value="MUTSac"/>
    <property type="match status" value="1"/>
</dbReference>
<dbReference type="SMART" id="SM00533">
    <property type="entry name" value="MUTSd"/>
    <property type="match status" value="1"/>
</dbReference>
<dbReference type="InterPro" id="IPR007695">
    <property type="entry name" value="DNA_mismatch_repair_MutS-lik_N"/>
</dbReference>
<evidence type="ECO:0000259" key="9">
    <source>
        <dbReference type="SMART" id="SM00534"/>
    </source>
</evidence>
<dbReference type="AlphaFoldDB" id="A0AAV0KVN4"/>
<feature type="region of interest" description="Disordered" evidence="7">
    <location>
        <begin position="1"/>
        <end position="20"/>
    </location>
</feature>
<evidence type="ECO:0000256" key="7">
    <source>
        <dbReference type="SAM" id="MobiDB-lite"/>
    </source>
</evidence>
<dbReference type="Pfam" id="PF05190">
    <property type="entry name" value="MutS_IV"/>
    <property type="match status" value="1"/>
</dbReference>
<feature type="domain" description="DNA mismatch repair proteins mutS family" evidence="9">
    <location>
        <begin position="927"/>
        <end position="1119"/>
    </location>
</feature>
<dbReference type="Gene3D" id="3.40.1170.10">
    <property type="entry name" value="DNA repair protein MutS, domain I"/>
    <property type="match status" value="1"/>
</dbReference>
<dbReference type="InterPro" id="IPR007861">
    <property type="entry name" value="DNA_mismatch_repair_MutS_clamp"/>
</dbReference>
<name>A0AAV0KVN4_9ROSI</name>
<feature type="compositionally biased region" description="Basic residues" evidence="7">
    <location>
        <begin position="234"/>
        <end position="245"/>
    </location>
</feature>
<keyword evidence="4 5" id="KW-0238">DNA-binding</keyword>
<dbReference type="InterPro" id="IPR036187">
    <property type="entry name" value="DNA_mismatch_repair_MutS_sf"/>
</dbReference>